<evidence type="ECO:0000256" key="1">
    <source>
        <dbReference type="ARBA" id="ARBA00004370"/>
    </source>
</evidence>
<dbReference type="PANTHER" id="PTHR21659">
    <property type="entry name" value="HYDROPHOBIC PROTEIN RCI2 LOW TEMPERATURE AND SALT RESPONSIVE PROTEIN LTI6 -RELATED"/>
    <property type="match status" value="1"/>
</dbReference>
<evidence type="ECO:0000256" key="6">
    <source>
        <dbReference type="SAM" id="Phobius"/>
    </source>
</evidence>
<evidence type="ECO:0000313" key="9">
    <source>
        <dbReference type="Proteomes" id="UP000269721"/>
    </source>
</evidence>
<evidence type="ECO:0000256" key="5">
    <source>
        <dbReference type="ARBA" id="ARBA00023136"/>
    </source>
</evidence>
<gene>
    <name evidence="8" type="ORF">BDK51DRAFT_18756</name>
</gene>
<proteinExistence type="inferred from homology"/>
<keyword evidence="5 6" id="KW-0472">Membrane</keyword>
<dbReference type="Proteomes" id="UP000269721">
    <property type="component" value="Unassembled WGS sequence"/>
</dbReference>
<evidence type="ECO:0000313" key="8">
    <source>
        <dbReference type="EMBL" id="RKO88305.1"/>
    </source>
</evidence>
<organism evidence="8 9">
    <name type="scientific">Blyttiomyces helicus</name>
    <dbReference type="NCBI Taxonomy" id="388810"/>
    <lineage>
        <taxon>Eukaryota</taxon>
        <taxon>Fungi</taxon>
        <taxon>Fungi incertae sedis</taxon>
        <taxon>Chytridiomycota</taxon>
        <taxon>Chytridiomycota incertae sedis</taxon>
        <taxon>Chytridiomycetes</taxon>
        <taxon>Chytridiomycetes incertae sedis</taxon>
        <taxon>Blyttiomyces</taxon>
    </lineage>
</organism>
<feature type="signal peptide" evidence="7">
    <location>
        <begin position="1"/>
        <end position="18"/>
    </location>
</feature>
<dbReference type="AlphaFoldDB" id="A0A4P9W9V6"/>
<comment type="subcellular location">
    <subcellularLocation>
        <location evidence="1">Membrane</location>
    </subcellularLocation>
</comment>
<evidence type="ECO:0000256" key="3">
    <source>
        <dbReference type="ARBA" id="ARBA00022692"/>
    </source>
</evidence>
<feature type="transmembrane region" description="Helical" evidence="6">
    <location>
        <begin position="30"/>
        <end position="50"/>
    </location>
</feature>
<keyword evidence="3 6" id="KW-0812">Transmembrane</keyword>
<dbReference type="PROSITE" id="PS01309">
    <property type="entry name" value="UPF0057"/>
    <property type="match status" value="1"/>
</dbReference>
<evidence type="ECO:0000256" key="4">
    <source>
        <dbReference type="ARBA" id="ARBA00022989"/>
    </source>
</evidence>
<dbReference type="PANTHER" id="PTHR21659:SF42">
    <property type="entry name" value="UPF0057 MEMBRANE PROTEIN ZK632.10-RELATED"/>
    <property type="match status" value="1"/>
</dbReference>
<feature type="chain" id="PRO_5020227739" description="Plasma membrane proteolipid 3" evidence="7">
    <location>
        <begin position="19"/>
        <end position="62"/>
    </location>
</feature>
<dbReference type="GO" id="GO:0016020">
    <property type="term" value="C:membrane"/>
    <property type="evidence" value="ECO:0007669"/>
    <property type="project" value="UniProtKB-SubCell"/>
</dbReference>
<dbReference type="InterPro" id="IPR000612">
    <property type="entry name" value="PMP3"/>
</dbReference>
<accession>A0A4P9W9V6</accession>
<sequence length="62" mass="7098">MEFLQFLFAFVFPPLGVCLNQGCCSCDLLFNIVLTLLGWIPGVIHAFYVIDRSRRPQYVMIA</sequence>
<protein>
    <recommendedName>
        <fullName evidence="10">Plasma membrane proteolipid 3</fullName>
    </recommendedName>
</protein>
<keyword evidence="9" id="KW-1185">Reference proteome</keyword>
<keyword evidence="7" id="KW-0732">Signal</keyword>
<dbReference type="OrthoDB" id="2802411at2759"/>
<keyword evidence="4 6" id="KW-1133">Transmembrane helix</keyword>
<name>A0A4P9W9V6_9FUNG</name>
<evidence type="ECO:0000256" key="2">
    <source>
        <dbReference type="ARBA" id="ARBA00009530"/>
    </source>
</evidence>
<comment type="similarity">
    <text evidence="2">Belongs to the UPF0057 (PMP3) family.</text>
</comment>
<evidence type="ECO:0000256" key="7">
    <source>
        <dbReference type="SAM" id="SignalP"/>
    </source>
</evidence>
<reference evidence="9" key="1">
    <citation type="journal article" date="2018" name="Nat. Microbiol.">
        <title>Leveraging single-cell genomics to expand the fungal tree of life.</title>
        <authorList>
            <person name="Ahrendt S.R."/>
            <person name="Quandt C.A."/>
            <person name="Ciobanu D."/>
            <person name="Clum A."/>
            <person name="Salamov A."/>
            <person name="Andreopoulos B."/>
            <person name="Cheng J.F."/>
            <person name="Woyke T."/>
            <person name="Pelin A."/>
            <person name="Henrissat B."/>
            <person name="Reynolds N.K."/>
            <person name="Benny G.L."/>
            <person name="Smith M.E."/>
            <person name="James T.Y."/>
            <person name="Grigoriev I.V."/>
        </authorList>
    </citation>
    <scope>NUCLEOTIDE SEQUENCE [LARGE SCALE GENOMIC DNA]</scope>
</reference>
<dbReference type="Pfam" id="PF01679">
    <property type="entry name" value="Pmp3"/>
    <property type="match status" value="1"/>
</dbReference>
<evidence type="ECO:0008006" key="10">
    <source>
        <dbReference type="Google" id="ProtNLM"/>
    </source>
</evidence>
<dbReference type="EMBL" id="KZ996805">
    <property type="protein sequence ID" value="RKO88305.1"/>
    <property type="molecule type" value="Genomic_DNA"/>
</dbReference>